<keyword evidence="2" id="KW-1185">Reference proteome</keyword>
<sequence length="94" mass="10767">MNMPRARANGYMRVPPAPPPAYIPPKPSVSYMIDCINKDSYVWLRNGESFWFFPVYLQSFGVAGFRWNGVTWVFYGFDPRLVDAVACPPIPTLF</sequence>
<gene>
    <name evidence="1" type="ORF">ACFPQ4_01850</name>
</gene>
<organism evidence="1 2">
    <name type="scientific">Cohnella yongneupensis</name>
    <dbReference type="NCBI Taxonomy" id="425006"/>
    <lineage>
        <taxon>Bacteria</taxon>
        <taxon>Bacillati</taxon>
        <taxon>Bacillota</taxon>
        <taxon>Bacilli</taxon>
        <taxon>Bacillales</taxon>
        <taxon>Paenibacillaceae</taxon>
        <taxon>Cohnella</taxon>
    </lineage>
</organism>
<dbReference type="RefSeq" id="WP_378110021.1">
    <property type="nucleotide sequence ID" value="NZ_JBHSNC010000006.1"/>
</dbReference>
<name>A0ABW0QTV2_9BACL</name>
<accession>A0ABW0QTV2</accession>
<dbReference type="Proteomes" id="UP001596108">
    <property type="component" value="Unassembled WGS sequence"/>
</dbReference>
<protein>
    <submittedName>
        <fullName evidence="1">Transporter</fullName>
    </submittedName>
</protein>
<dbReference type="EMBL" id="JBHSNC010000006">
    <property type="protein sequence ID" value="MFC5528200.1"/>
    <property type="molecule type" value="Genomic_DNA"/>
</dbReference>
<comment type="caution">
    <text evidence="1">The sequence shown here is derived from an EMBL/GenBank/DDBJ whole genome shotgun (WGS) entry which is preliminary data.</text>
</comment>
<evidence type="ECO:0000313" key="1">
    <source>
        <dbReference type="EMBL" id="MFC5528200.1"/>
    </source>
</evidence>
<evidence type="ECO:0000313" key="2">
    <source>
        <dbReference type="Proteomes" id="UP001596108"/>
    </source>
</evidence>
<proteinExistence type="predicted"/>
<reference evidence="2" key="1">
    <citation type="journal article" date="2019" name="Int. J. Syst. Evol. Microbiol.">
        <title>The Global Catalogue of Microorganisms (GCM) 10K type strain sequencing project: providing services to taxonomists for standard genome sequencing and annotation.</title>
        <authorList>
            <consortium name="The Broad Institute Genomics Platform"/>
            <consortium name="The Broad Institute Genome Sequencing Center for Infectious Disease"/>
            <person name="Wu L."/>
            <person name="Ma J."/>
        </authorList>
    </citation>
    <scope>NUCLEOTIDE SEQUENCE [LARGE SCALE GENOMIC DNA]</scope>
    <source>
        <strain evidence="2">CGMCC 1.18578</strain>
    </source>
</reference>